<dbReference type="InterPro" id="IPR009050">
    <property type="entry name" value="Globin-like_sf"/>
</dbReference>
<dbReference type="Proteomes" id="UP000248806">
    <property type="component" value="Unassembled WGS sequence"/>
</dbReference>
<name>A0A326UST6_THEHA</name>
<dbReference type="Gene3D" id="1.10.490.10">
    <property type="entry name" value="Globins"/>
    <property type="match status" value="1"/>
</dbReference>
<dbReference type="AlphaFoldDB" id="A0A326UST6"/>
<dbReference type="Pfam" id="PF11563">
    <property type="entry name" value="Protoglobin"/>
    <property type="match status" value="1"/>
</dbReference>
<evidence type="ECO:0000259" key="1">
    <source>
        <dbReference type="Pfam" id="PF11563"/>
    </source>
</evidence>
<comment type="caution">
    <text evidence="2">The sequence shown here is derived from an EMBL/GenBank/DDBJ whole genome shotgun (WGS) entry which is preliminary data.</text>
</comment>
<dbReference type="EMBL" id="QKUF01000002">
    <property type="protein sequence ID" value="PZW34467.1"/>
    <property type="molecule type" value="Genomic_DNA"/>
</dbReference>
<feature type="domain" description="Globin-sensor" evidence="1">
    <location>
        <begin position="24"/>
        <end position="196"/>
    </location>
</feature>
<dbReference type="CDD" id="cd12124">
    <property type="entry name" value="Pgbs"/>
    <property type="match status" value="1"/>
</dbReference>
<dbReference type="GO" id="GO:0019825">
    <property type="term" value="F:oxygen binding"/>
    <property type="evidence" value="ECO:0007669"/>
    <property type="project" value="InterPro"/>
</dbReference>
<dbReference type="InterPro" id="IPR044398">
    <property type="entry name" value="Globin-sensor_dom"/>
</dbReference>
<evidence type="ECO:0000313" key="2">
    <source>
        <dbReference type="EMBL" id="PZW34467.1"/>
    </source>
</evidence>
<proteinExistence type="predicted"/>
<keyword evidence="3" id="KW-1185">Reference proteome</keyword>
<reference evidence="2 3" key="1">
    <citation type="submission" date="2018-06" db="EMBL/GenBank/DDBJ databases">
        <title>Genomic Encyclopedia of Archaeal and Bacterial Type Strains, Phase II (KMG-II): from individual species to whole genera.</title>
        <authorList>
            <person name="Goeker M."/>
        </authorList>
    </citation>
    <scope>NUCLEOTIDE SEQUENCE [LARGE SCALE GENOMIC DNA]</scope>
    <source>
        <strain evidence="2 3">ATCC BAA-1881</strain>
    </source>
</reference>
<dbReference type="SUPFAM" id="SSF46458">
    <property type="entry name" value="Globin-like"/>
    <property type="match status" value="1"/>
</dbReference>
<protein>
    <submittedName>
        <fullName evidence="2">Protoglobin</fullName>
    </submittedName>
</protein>
<dbReference type="InterPro" id="IPR012292">
    <property type="entry name" value="Globin/Proto"/>
</dbReference>
<dbReference type="RefSeq" id="WP_111320041.1">
    <property type="nucleotide sequence ID" value="NZ_BIFX01000001.1"/>
</dbReference>
<dbReference type="InterPro" id="IPR012102">
    <property type="entry name" value="Protoglobin"/>
</dbReference>
<dbReference type="OrthoDB" id="9780134at2"/>
<sequence length="197" mass="23039">MTQSQIPGYTYGTGTVLRSPVSLQDFQEMKAAAMFTDEDIRYLKMSYDVLSDQVEAILDVWYNFFAAQPQLRHAFDQKGTGKPEPKYLAAVRKRFGRWILDTARAEYDQEWLDYQYEIGRRHCKEAKNETDHVDAVEYVSFRYLIPTVYPIVSTLKPFLARKGHSPADVEKMYEAWMKSVLLQVALWSYPYVKDGEY</sequence>
<dbReference type="GO" id="GO:0020037">
    <property type="term" value="F:heme binding"/>
    <property type="evidence" value="ECO:0007669"/>
    <property type="project" value="InterPro"/>
</dbReference>
<organism evidence="2 3">
    <name type="scientific">Thermosporothrix hazakensis</name>
    <dbReference type="NCBI Taxonomy" id="644383"/>
    <lineage>
        <taxon>Bacteria</taxon>
        <taxon>Bacillati</taxon>
        <taxon>Chloroflexota</taxon>
        <taxon>Ktedonobacteria</taxon>
        <taxon>Ktedonobacterales</taxon>
        <taxon>Thermosporotrichaceae</taxon>
        <taxon>Thermosporothrix</taxon>
    </lineage>
</organism>
<accession>A0A326UST6</accession>
<gene>
    <name evidence="2" type="ORF">EI42_01304</name>
</gene>
<evidence type="ECO:0000313" key="3">
    <source>
        <dbReference type="Proteomes" id="UP000248806"/>
    </source>
</evidence>